<dbReference type="EMBL" id="FMBE01000012">
    <property type="protein sequence ID" value="SCB94213.1"/>
    <property type="molecule type" value="Genomic_DNA"/>
</dbReference>
<proteinExistence type="predicted"/>
<accession>A0A1C4AI17</accession>
<sequence>MRLYGLRNVNVMDLDSG</sequence>
<name>A0A1C4AI17_9BACI</name>
<reference evidence="2" key="1">
    <citation type="submission" date="2016-08" db="EMBL/GenBank/DDBJ databases">
        <authorList>
            <person name="Loux V."/>
            <person name="Rue O."/>
        </authorList>
    </citation>
    <scope>NUCLEOTIDE SEQUENCE [LARGE SCALE GENOMIC DNA]</scope>
    <source>
        <strain evidence="2">INRA Bc05-F1</strain>
    </source>
</reference>
<evidence type="ECO:0000313" key="2">
    <source>
        <dbReference type="Proteomes" id="UP000196052"/>
    </source>
</evidence>
<evidence type="ECO:0000313" key="1">
    <source>
        <dbReference type="EMBL" id="SCB94213.1"/>
    </source>
</evidence>
<protein>
    <submittedName>
        <fullName evidence="1">Uncharacterized protein</fullName>
    </submittedName>
</protein>
<organism evidence="1 2">
    <name type="scientific">Bacillus wiedmannii</name>
    <dbReference type="NCBI Taxonomy" id="1890302"/>
    <lineage>
        <taxon>Bacteria</taxon>
        <taxon>Bacillati</taxon>
        <taxon>Bacillota</taxon>
        <taxon>Bacilli</taxon>
        <taxon>Bacillales</taxon>
        <taxon>Bacillaceae</taxon>
        <taxon>Bacillus</taxon>
        <taxon>Bacillus cereus group</taxon>
    </lineage>
</organism>
<dbReference type="Proteomes" id="UP000196052">
    <property type="component" value="Unassembled WGS sequence"/>
</dbReference>
<gene>
    <name evidence="1" type="ORF">BC05F1_00884</name>
</gene>
<dbReference type="AlphaFoldDB" id="A0A1C4AI17"/>